<feature type="compositionally biased region" description="Basic and acidic residues" evidence="1">
    <location>
        <begin position="154"/>
        <end position="164"/>
    </location>
</feature>
<dbReference type="InterPro" id="IPR013924">
    <property type="entry name" value="RNase_H2_suC"/>
</dbReference>
<dbReference type="PANTHER" id="PTHR47063:SF1">
    <property type="entry name" value="RIBONUCLEASE H2 SUBUNIT C"/>
    <property type="match status" value="1"/>
</dbReference>
<dbReference type="Gene3D" id="2.40.128.680">
    <property type="match status" value="1"/>
</dbReference>
<gene>
    <name evidence="2" type="ORF">QTO34_000720</name>
</gene>
<dbReference type="InterPro" id="IPR052863">
    <property type="entry name" value="RNase_H2_subunit_C"/>
</dbReference>
<dbReference type="GO" id="GO:0006401">
    <property type="term" value="P:RNA catabolic process"/>
    <property type="evidence" value="ECO:0007669"/>
    <property type="project" value="InterPro"/>
</dbReference>
<dbReference type="PANTHER" id="PTHR47063">
    <property type="entry name" value="RIBONUCLEASE H2 SUBUNIT C"/>
    <property type="match status" value="1"/>
</dbReference>
<protein>
    <submittedName>
        <fullName evidence="2">Uncharacterized protein</fullName>
    </submittedName>
</protein>
<proteinExistence type="predicted"/>
<feature type="region of interest" description="Disordered" evidence="1">
    <location>
        <begin position="243"/>
        <end position="262"/>
    </location>
</feature>
<name>A0AA40LUX3_CNENI</name>
<evidence type="ECO:0000313" key="2">
    <source>
        <dbReference type="EMBL" id="KAK1346860.1"/>
    </source>
</evidence>
<dbReference type="Pfam" id="PF08615">
    <property type="entry name" value="RNase_H2_suC"/>
    <property type="match status" value="1"/>
</dbReference>
<dbReference type="EMBL" id="JAULJE010000001">
    <property type="protein sequence ID" value="KAK1346860.1"/>
    <property type="molecule type" value="Genomic_DNA"/>
</dbReference>
<dbReference type="Proteomes" id="UP001177744">
    <property type="component" value="Unassembled WGS sequence"/>
</dbReference>
<sequence>MRWMVNSPEVTWGVVKKMVQKAERICEETRNPRMPENVFLAMLAVISCSMSTQPLHISVSMVTVVELETNCCIDDVIHDKINIGRDEPLAPTSKHLFLYRIQQYIKKSYTMIKWDLFQECKVAGETPSAAADHQKWGSELWPQSASHGNPAENGEQRRGRHGEAPHPPTPCHSAHTLHLLPCEVRVNRPAPVGRFFTPAIRQGPDRLQVSFRGRSLRGEEVEVPPGLLGYVMVMEEQSVGKQDFSAGSDKEEQELVEPPGGAGVGLRPLYSCLRQFQPLHPVGPGEHPWPGCQSACSPDLAQPRRSDP</sequence>
<comment type="caution">
    <text evidence="2">The sequence shown here is derived from an EMBL/GenBank/DDBJ whole genome shotgun (WGS) entry which is preliminary data.</text>
</comment>
<evidence type="ECO:0000313" key="3">
    <source>
        <dbReference type="Proteomes" id="UP001177744"/>
    </source>
</evidence>
<reference evidence="2" key="1">
    <citation type="submission" date="2023-06" db="EMBL/GenBank/DDBJ databases">
        <title>Reference genome for the Northern bat (Eptesicus nilssonii), a most northern bat species.</title>
        <authorList>
            <person name="Laine V.N."/>
            <person name="Pulliainen A.T."/>
            <person name="Lilley T.M."/>
        </authorList>
    </citation>
    <scope>NUCLEOTIDE SEQUENCE</scope>
    <source>
        <strain evidence="2">BLF_Eptnil</strain>
        <tissue evidence="2">Kidney</tissue>
    </source>
</reference>
<feature type="region of interest" description="Disordered" evidence="1">
    <location>
        <begin position="283"/>
        <end position="308"/>
    </location>
</feature>
<feature type="region of interest" description="Disordered" evidence="1">
    <location>
        <begin position="133"/>
        <end position="174"/>
    </location>
</feature>
<organism evidence="2 3">
    <name type="scientific">Cnephaeus nilssonii</name>
    <name type="common">Northern bat</name>
    <name type="synonym">Eptesicus nilssonii</name>
    <dbReference type="NCBI Taxonomy" id="3371016"/>
    <lineage>
        <taxon>Eukaryota</taxon>
        <taxon>Metazoa</taxon>
        <taxon>Chordata</taxon>
        <taxon>Craniata</taxon>
        <taxon>Vertebrata</taxon>
        <taxon>Euteleostomi</taxon>
        <taxon>Mammalia</taxon>
        <taxon>Eutheria</taxon>
        <taxon>Laurasiatheria</taxon>
        <taxon>Chiroptera</taxon>
        <taxon>Yangochiroptera</taxon>
        <taxon>Vespertilionidae</taxon>
        <taxon>Cnephaeus</taxon>
    </lineage>
</organism>
<evidence type="ECO:0000256" key="1">
    <source>
        <dbReference type="SAM" id="MobiDB-lite"/>
    </source>
</evidence>
<dbReference type="AlphaFoldDB" id="A0AA40LUX3"/>
<dbReference type="CDD" id="cd09271">
    <property type="entry name" value="RNase_H2-C"/>
    <property type="match status" value="1"/>
</dbReference>
<keyword evidence="3" id="KW-1185">Reference proteome</keyword>
<dbReference type="GO" id="GO:0032299">
    <property type="term" value="C:ribonuclease H2 complex"/>
    <property type="evidence" value="ECO:0007669"/>
    <property type="project" value="InterPro"/>
</dbReference>
<accession>A0AA40LUX3</accession>